<organism evidence="1 2">
    <name type="scientific">Eretmocerus hayati</name>
    <dbReference type="NCBI Taxonomy" id="131215"/>
    <lineage>
        <taxon>Eukaryota</taxon>
        <taxon>Metazoa</taxon>
        <taxon>Ecdysozoa</taxon>
        <taxon>Arthropoda</taxon>
        <taxon>Hexapoda</taxon>
        <taxon>Insecta</taxon>
        <taxon>Pterygota</taxon>
        <taxon>Neoptera</taxon>
        <taxon>Endopterygota</taxon>
        <taxon>Hymenoptera</taxon>
        <taxon>Apocrita</taxon>
        <taxon>Proctotrupomorpha</taxon>
        <taxon>Chalcidoidea</taxon>
        <taxon>Aphelinidae</taxon>
        <taxon>Aphelininae</taxon>
        <taxon>Eretmocerus</taxon>
    </lineage>
</organism>
<protein>
    <submittedName>
        <fullName evidence="1">Uncharacterized protein</fullName>
    </submittedName>
</protein>
<name>A0ACC2PW34_9HYME</name>
<dbReference type="EMBL" id="CM056741">
    <property type="protein sequence ID" value="KAJ8686996.1"/>
    <property type="molecule type" value="Genomic_DNA"/>
</dbReference>
<evidence type="ECO:0000313" key="1">
    <source>
        <dbReference type="EMBL" id="KAJ8686996.1"/>
    </source>
</evidence>
<proteinExistence type="predicted"/>
<gene>
    <name evidence="1" type="ORF">QAD02_022790</name>
</gene>
<keyword evidence="2" id="KW-1185">Reference proteome</keyword>
<accession>A0ACC2PW34</accession>
<comment type="caution">
    <text evidence="1">The sequence shown here is derived from an EMBL/GenBank/DDBJ whole genome shotgun (WGS) entry which is preliminary data.</text>
</comment>
<evidence type="ECO:0000313" key="2">
    <source>
        <dbReference type="Proteomes" id="UP001239111"/>
    </source>
</evidence>
<dbReference type="Proteomes" id="UP001239111">
    <property type="component" value="Chromosome 1"/>
</dbReference>
<reference evidence="1" key="1">
    <citation type="submission" date="2023-04" db="EMBL/GenBank/DDBJ databases">
        <title>A chromosome-level genome assembly of the parasitoid wasp Eretmocerus hayati.</title>
        <authorList>
            <person name="Zhong Y."/>
            <person name="Liu S."/>
            <person name="Liu Y."/>
        </authorList>
    </citation>
    <scope>NUCLEOTIDE SEQUENCE</scope>
    <source>
        <strain evidence="1">ZJU_SS_LIU_2023</strain>
    </source>
</reference>
<sequence>MIILLVWIFFSLLAFHLCTHFNKAGRLINKIPGPTVVPLIGNLLHLNVPEGKVYKLVGRIADEFYPIFRFWFPSFPMVFIRHPNDMSEILSSKVNINKGSAYDNMRHCGNDGLIFSGGEKWYHRRKLLNPAFSPNMLKVSSAIVSEHAEKLTQYLESQGDESVQELMPLFLRLTLDIICETGMGINLDECSIPGAEEQREAIDFALDVTAYRTLRPYVTDFMMKFLPMGRKQSRLLKEGRKFRNEVIDIRRKHYQQNGYEGLKKSIENDDVGFYSGRQGRKGLSVIDILLSAERDGLIDSKGVDEEVETFIAAGSGTTALTMIYLLLQLSENQEAQTLARAEANEILAQCGGKLTVSDVKKMDYIDRCIKESMRILPTVPKLNRVLNKEAKLSGYVVPPKSEVVMLIHETHRDPNYWPDPQKFDPDRFLPENTKNRHPYAYVPFSTGPRQCIAYKYALITVKILLSRILNKFKLEPVQRVADVDFRITLDLRPTKPVYVKFIRVKDSQ</sequence>